<dbReference type="AlphaFoldDB" id="A0A7S2BYQ1"/>
<dbReference type="EMBL" id="HBGS01021117">
    <property type="protein sequence ID" value="CAD9410045.1"/>
    <property type="molecule type" value="Transcribed_RNA"/>
</dbReference>
<name>A0A7S2BYQ1_9STRA</name>
<sequence>MVLLKRMSDTAFGKEEGHKRERRELLQFAAKQARKDNLVKAKDCTGEKSDEQSDRAGTRMCTVCLGSPPSTNTVESIEGRIKTSIRHNGTDDTSFRYFVYRDTKDILDYELASKFVESMLAMDLDVSKLSLNIREAIDTVQNKRGWYTVRDQ</sequence>
<protein>
    <submittedName>
        <fullName evidence="1">Uncharacterized protein</fullName>
    </submittedName>
</protein>
<organism evidence="1">
    <name type="scientific">Octactis speculum</name>
    <dbReference type="NCBI Taxonomy" id="3111310"/>
    <lineage>
        <taxon>Eukaryota</taxon>
        <taxon>Sar</taxon>
        <taxon>Stramenopiles</taxon>
        <taxon>Ochrophyta</taxon>
        <taxon>Dictyochophyceae</taxon>
        <taxon>Dictyochales</taxon>
        <taxon>Dictyochaceae</taxon>
        <taxon>Octactis</taxon>
    </lineage>
</organism>
<proteinExistence type="predicted"/>
<evidence type="ECO:0000313" key="1">
    <source>
        <dbReference type="EMBL" id="CAD9410045.1"/>
    </source>
</evidence>
<accession>A0A7S2BYQ1</accession>
<gene>
    <name evidence="1" type="ORF">DSPE1174_LOCUS10833</name>
</gene>
<reference evidence="1" key="1">
    <citation type="submission" date="2021-01" db="EMBL/GenBank/DDBJ databases">
        <authorList>
            <person name="Corre E."/>
            <person name="Pelletier E."/>
            <person name="Niang G."/>
            <person name="Scheremetjew M."/>
            <person name="Finn R."/>
            <person name="Kale V."/>
            <person name="Holt S."/>
            <person name="Cochrane G."/>
            <person name="Meng A."/>
            <person name="Brown T."/>
            <person name="Cohen L."/>
        </authorList>
    </citation>
    <scope>NUCLEOTIDE SEQUENCE</scope>
    <source>
        <strain evidence="1">CCMP1381</strain>
    </source>
</reference>